<evidence type="ECO:0000256" key="1">
    <source>
        <dbReference type="ARBA" id="ARBA00001974"/>
    </source>
</evidence>
<dbReference type="FunFam" id="3.30.70.2740:FF:000001">
    <property type="entry name" value="D-lactate dehydrogenase mitochondrial"/>
    <property type="match status" value="1"/>
</dbReference>
<dbReference type="GO" id="GO:0071949">
    <property type="term" value="F:FAD binding"/>
    <property type="evidence" value="ECO:0007669"/>
    <property type="project" value="InterPro"/>
</dbReference>
<evidence type="ECO:0000256" key="2">
    <source>
        <dbReference type="ARBA" id="ARBA00008000"/>
    </source>
</evidence>
<gene>
    <name evidence="10" type="ORF">FPOA_04386</name>
</gene>
<dbReference type="InterPro" id="IPR016164">
    <property type="entry name" value="FAD-linked_Oxase-like_C"/>
</dbReference>
<dbReference type="FunFam" id="1.10.45.10:FF:000001">
    <property type="entry name" value="D-lactate dehydrogenase mitochondrial"/>
    <property type="match status" value="1"/>
</dbReference>
<dbReference type="GO" id="GO:0003723">
    <property type="term" value="F:RNA binding"/>
    <property type="evidence" value="ECO:0007669"/>
    <property type="project" value="UniProtKB-KW"/>
</dbReference>
<dbReference type="PANTHER" id="PTHR23079:SF55">
    <property type="entry name" value="RNA-DIRECTED RNA POLYMERASE"/>
    <property type="match status" value="1"/>
</dbReference>
<dbReference type="OMA" id="AFVMSKP"/>
<comment type="cofactor">
    <cofactor evidence="1">
        <name>FAD</name>
        <dbReference type="ChEBI" id="CHEBI:57692"/>
    </cofactor>
</comment>
<dbReference type="GO" id="GO:0031380">
    <property type="term" value="C:nuclear RNA-directed RNA polymerase complex"/>
    <property type="evidence" value="ECO:0007669"/>
    <property type="project" value="TreeGrafter"/>
</dbReference>
<dbReference type="PROSITE" id="PS51387">
    <property type="entry name" value="FAD_PCMH"/>
    <property type="match status" value="1"/>
</dbReference>
<dbReference type="Pfam" id="PF02913">
    <property type="entry name" value="FAD-oxidase_C"/>
    <property type="match status" value="1"/>
</dbReference>
<dbReference type="STRING" id="36050.A0A1B8ATG8"/>
<protein>
    <recommendedName>
        <fullName evidence="6">D-lactate dehydrogenase (cytochrome)</fullName>
        <ecNumber evidence="6">1.1.2.4</ecNumber>
    </recommendedName>
</protein>
<accession>A0A1B8ATG8</accession>
<dbReference type="InterPro" id="IPR036318">
    <property type="entry name" value="FAD-bd_PCMH-like_sf"/>
</dbReference>
<feature type="domain" description="FAD-binding PCMH-type" evidence="9">
    <location>
        <begin position="82"/>
        <end position="261"/>
    </location>
</feature>
<dbReference type="Gene3D" id="1.10.45.10">
    <property type="entry name" value="Vanillyl-alcohol Oxidase, Chain A, domain 4"/>
    <property type="match status" value="1"/>
</dbReference>
<dbReference type="InterPro" id="IPR057596">
    <property type="entry name" value="RDRP_core"/>
</dbReference>
<dbReference type="EMBL" id="LYXU01000002">
    <property type="protein sequence ID" value="OBS23838.1"/>
    <property type="molecule type" value="Genomic_DNA"/>
</dbReference>
<evidence type="ECO:0000256" key="4">
    <source>
        <dbReference type="ARBA" id="ARBA00022827"/>
    </source>
</evidence>
<feature type="region of interest" description="Disordered" evidence="8">
    <location>
        <begin position="1"/>
        <end position="28"/>
    </location>
</feature>
<keyword evidence="5" id="KW-0560">Oxidoreductase</keyword>
<dbReference type="FunFam" id="3.30.465.10:FF:000014">
    <property type="entry name" value="D-lactate dehydrogenase (Cytochrome), putative"/>
    <property type="match status" value="1"/>
</dbReference>
<feature type="compositionally biased region" description="Basic and acidic residues" evidence="8">
    <location>
        <begin position="1808"/>
        <end position="1817"/>
    </location>
</feature>
<dbReference type="InterPro" id="IPR016166">
    <property type="entry name" value="FAD-bd_PCMH"/>
</dbReference>
<feature type="compositionally biased region" description="Basic and acidic residues" evidence="8">
    <location>
        <begin position="10"/>
        <end position="21"/>
    </location>
</feature>
<organism evidence="10 11">
    <name type="scientific">Fusarium poae</name>
    <dbReference type="NCBI Taxonomy" id="36050"/>
    <lineage>
        <taxon>Eukaryota</taxon>
        <taxon>Fungi</taxon>
        <taxon>Dikarya</taxon>
        <taxon>Ascomycota</taxon>
        <taxon>Pezizomycotina</taxon>
        <taxon>Sordariomycetes</taxon>
        <taxon>Hypocreomycetidae</taxon>
        <taxon>Hypocreales</taxon>
        <taxon>Nectriaceae</taxon>
        <taxon>Fusarium</taxon>
    </lineage>
</organism>
<dbReference type="InterPro" id="IPR007855">
    <property type="entry name" value="RDRP"/>
</dbReference>
<dbReference type="CDD" id="cd00590">
    <property type="entry name" value="RRM_SF"/>
    <property type="match status" value="1"/>
</dbReference>
<keyword evidence="4" id="KW-0274">FAD</keyword>
<proteinExistence type="inferred from homology"/>
<dbReference type="SUPFAM" id="SSF56176">
    <property type="entry name" value="FAD-binding/transporter-associated domain-like"/>
    <property type="match status" value="1"/>
</dbReference>
<evidence type="ECO:0000256" key="7">
    <source>
        <dbReference type="ARBA" id="ARBA00051436"/>
    </source>
</evidence>
<evidence type="ECO:0000313" key="10">
    <source>
        <dbReference type="EMBL" id="OBS23838.1"/>
    </source>
</evidence>
<name>A0A1B8ATG8_FUSPO</name>
<comment type="similarity">
    <text evidence="2">Belongs to the FAD-binding oxidoreductase/transferase type 4 family.</text>
</comment>
<dbReference type="Pfam" id="PF01565">
    <property type="entry name" value="FAD_binding_4"/>
    <property type="match status" value="1"/>
</dbReference>
<dbReference type="PANTHER" id="PTHR23079">
    <property type="entry name" value="RNA-DEPENDENT RNA POLYMERASE"/>
    <property type="match status" value="1"/>
</dbReference>
<feature type="region of interest" description="Disordered" evidence="8">
    <location>
        <begin position="1756"/>
        <end position="1817"/>
    </location>
</feature>
<dbReference type="GO" id="GO:0030422">
    <property type="term" value="P:siRNA processing"/>
    <property type="evidence" value="ECO:0007669"/>
    <property type="project" value="TreeGrafter"/>
</dbReference>
<dbReference type="InterPro" id="IPR004113">
    <property type="entry name" value="FAD-bd_oxidored_4_C"/>
</dbReference>
<feature type="compositionally biased region" description="Basic and acidic residues" evidence="8">
    <location>
        <begin position="1764"/>
        <end position="1787"/>
    </location>
</feature>
<evidence type="ECO:0000259" key="9">
    <source>
        <dbReference type="PROSITE" id="PS51387"/>
    </source>
</evidence>
<reference evidence="10 11" key="1">
    <citation type="submission" date="2016-06" db="EMBL/GenBank/DDBJ databases">
        <title>Living apart together: crosstalk between the core and supernumerary genomes in a fungal plant pathogen.</title>
        <authorList>
            <person name="Vanheule A."/>
            <person name="Audenaert K."/>
            <person name="Warris S."/>
            <person name="Van De Geest H."/>
            <person name="Schijlen E."/>
            <person name="Hofte M."/>
            <person name="De Saeger S."/>
            <person name="Haesaert G."/>
            <person name="Waalwijk C."/>
            <person name="Van Der Lee T."/>
        </authorList>
    </citation>
    <scope>NUCLEOTIDE SEQUENCE [LARGE SCALE GENOMIC DNA]</scope>
    <source>
        <strain evidence="10 11">2516</strain>
    </source>
</reference>
<evidence type="ECO:0000313" key="11">
    <source>
        <dbReference type="Proteomes" id="UP000091967"/>
    </source>
</evidence>
<dbReference type="Pfam" id="PF05183">
    <property type="entry name" value="RdRP"/>
    <property type="match status" value="1"/>
</dbReference>
<dbReference type="Gene3D" id="3.30.465.10">
    <property type="match status" value="1"/>
</dbReference>
<evidence type="ECO:0000256" key="5">
    <source>
        <dbReference type="ARBA" id="ARBA00023002"/>
    </source>
</evidence>
<keyword evidence="3" id="KW-0285">Flavoprotein</keyword>
<comment type="caution">
    <text evidence="10">The sequence shown here is derived from an EMBL/GenBank/DDBJ whole genome shotgun (WGS) entry which is preliminary data.</text>
</comment>
<dbReference type="GO" id="GO:0004458">
    <property type="term" value="F:D-lactate dehydrogenase (cytochrome) activity"/>
    <property type="evidence" value="ECO:0007669"/>
    <property type="project" value="UniProtKB-EC"/>
</dbReference>
<dbReference type="GO" id="GO:0003968">
    <property type="term" value="F:RNA-directed RNA polymerase activity"/>
    <property type="evidence" value="ECO:0007669"/>
    <property type="project" value="UniProtKB-KW"/>
</dbReference>
<dbReference type="InterPro" id="IPR016171">
    <property type="entry name" value="Vanillyl_alc_oxidase_C-sub2"/>
</dbReference>
<dbReference type="SUPFAM" id="SSF55103">
    <property type="entry name" value="FAD-linked oxidases, C-terminal domain"/>
    <property type="match status" value="1"/>
</dbReference>
<dbReference type="Gene3D" id="3.30.70.2740">
    <property type="match status" value="1"/>
</dbReference>
<dbReference type="InterPro" id="IPR016169">
    <property type="entry name" value="FAD-bd_PCMH_sub2"/>
</dbReference>
<sequence>MFMSQRYTRLPREDPVKRRDGPNQSVEDSIWNQSSATHYASVSEMEKAIRRIEEEIGVEGLISTDPEDLHAHGYSEWSTVNPDTLPVAVAYPRTTEQVSVIARICHEHRVPIIPYSGGSSLEGNFSAPYGGVSVDFAYMDKIIQFNKDDMDVVVQPSIGWQDLNAKLLQMDSGLFFPVDPGPSAKIGGMIGTNCSGTNAVRYGTMKDWVINLTVVLSDGRIIKTRRRPRKSSAGYNLNGLFVGSEGTLGIVTEATLKLAAIPEQYSVAVVTFPTIRDAASAAAGVMQASVPVAAMEIMDEVQMRVINLGGATKPRVWKESPTLFFKFSGTKEGVKDNISRVKKIAAANKGGNFEFARDAAEQQLLWSARKESLWSMLSLRKDGDDVWSTDVAVPFSRLADIIEVSKKEMDELGLFASILGHVGDGNFHESIMYNKNVPGERQKVEACVKNMVKRALDMDGTCTGEHAIGWGKKESLLWEVGPETLAVMSSVKKAFDPKWILNPGKIVDVPWENNVYPGANTAVTPNRVVKDLLRPLWLSWPELTVYLERLPSSTTTSNLWDWFRSQGEIVYMDINDPPKNSDYTSGRIRFEPPPNEGFWETAVHVVPHPDPRRKSEPVEIYVRLDKRVPEGFTRSPVCKDRRHPTVTTLYPMALEFGTMLEENSMKILKSIIGPVGEGKLKLTINLNRREMTVFFPMEIANRGGRGVRQHKVVIDFSAMKNIYQSTTDGESCAIMLPLEVPPRYYWRTPDIRSILSDEVKTWYAGDSWNRATDIVEGASLPMQYPIALNNDFDGSNFIDIGRWTTLRFVLDGKTEEANDLNRQLVSVLHDFNITTIVRNDFQAAHGTHGEMWKYLDHDASVKGHNASQALSLFYEDSFVYLPFEVRYQLEVCISQRQLNEHKITKEFLDKLASMPPHIAKEYLEFAAARVPKDGHPMTTDPMSIFDSQRDSGDNYKSISRIPQYCGLVRRAIITPTTIRYSTPNVEVSNRVMRRYRNIQDRFLRIQFTEEMEKKGIAVNKDQNDEIYKKVLRTMYKGIRIGDRLYEFLAFGNSQLRANGAYFFCRTEYVSCDDIRQWMGQFSHIKVVAKYAARLGQCFSTTRDVRGISSPNTLQIPDIDRNGYCFTDGVGKISIFLAKLVSEDMALDVCADPSAFQFRMGGCKGVLAIWPKDAKGTEVHIRESQKKFESNSKGLEIIRWARYSTATLNQQTIPILECLGVPIQSFTTLLDQQLRQYELAMKDNNVAIEMLERFRDDQQSHSCLADLLKADFKTETLQEPFVVNVVNLWRSWSIKALKEKARIHMQNSAFVLGCVDETGTLRGHSLDTEGSKEKDVGRLPQIFLQISDPKKYNTTYIIQGVCIVGRNPSLHPGDIRVVEAVDCKALHHLKDVVVFPSTGDRPVPNMLSGGDLDGDDFFVIWEKSLIPREWNYPPMNYSPPKPTELERDVNVDDLRNFFVKYLKNDKLPLIAISHRAFADKLGPKSPECLELAELHSKAVDYPKTGEPATLRRDQQHRTWPHFMEKNNSYRSRKALGVIYDKVVHKTVDFNPVWDSPFDKRIIKRFELDNETLKAARKIKTEYDAAVRRILSQNALKTEFELFTSFPLTKPPVGSDFKFAEDLSCEFRSLREHYQDMCIEAAGGKDAENLEPFVAAMYTITEEQIKTALFEHDRGPINDAGTIVQPRKLEPKSMPLISFPWIFHGVMCRIATDGVVDPRANLGTHKATRQSFTRDNMAPRNISPVAGKVQSMNVGSVSEEVGSMEGGKDTADGEKELSGKDGVLEEHVSDSASDSVDSEKDEKLEEDDAIDRLNDLIDG</sequence>
<keyword evidence="11" id="KW-1185">Reference proteome</keyword>
<evidence type="ECO:0000256" key="6">
    <source>
        <dbReference type="ARBA" id="ARBA00038897"/>
    </source>
</evidence>
<dbReference type="InterPro" id="IPR006094">
    <property type="entry name" value="Oxid_FAD_bind_N"/>
</dbReference>
<comment type="catalytic activity">
    <reaction evidence="7">
        <text>(R)-lactate + 2 Fe(III)-[cytochrome c] = 2 Fe(II)-[cytochrome c] + pyruvate + 2 H(+)</text>
        <dbReference type="Rhea" id="RHEA:13521"/>
        <dbReference type="Rhea" id="RHEA-COMP:10350"/>
        <dbReference type="Rhea" id="RHEA-COMP:14399"/>
        <dbReference type="ChEBI" id="CHEBI:15361"/>
        <dbReference type="ChEBI" id="CHEBI:15378"/>
        <dbReference type="ChEBI" id="CHEBI:16004"/>
        <dbReference type="ChEBI" id="CHEBI:29033"/>
        <dbReference type="ChEBI" id="CHEBI:29034"/>
        <dbReference type="EC" id="1.1.2.4"/>
    </reaction>
</comment>
<evidence type="ECO:0000256" key="3">
    <source>
        <dbReference type="ARBA" id="ARBA00022630"/>
    </source>
</evidence>
<dbReference type="EC" id="1.1.2.4" evidence="6"/>
<dbReference type="Proteomes" id="UP000091967">
    <property type="component" value="Unassembled WGS sequence"/>
</dbReference>
<evidence type="ECO:0000256" key="8">
    <source>
        <dbReference type="SAM" id="MobiDB-lite"/>
    </source>
</evidence>